<dbReference type="SMART" id="SM00240">
    <property type="entry name" value="FHA"/>
    <property type="match status" value="1"/>
</dbReference>
<dbReference type="AlphaFoldDB" id="A0A8C9V365"/>
<proteinExistence type="predicted"/>
<feature type="compositionally biased region" description="Low complexity" evidence="1">
    <location>
        <begin position="107"/>
        <end position="117"/>
    </location>
</feature>
<sequence length="351" mass="38358">MRGYLKTLGWVFKLQPKTTTVGRHKDSDLCLENGSVEEHHALIELDEQERCFVLRDMNSAHGTYVNKCHIHNAGVRLSPGDELHFGYGGPTFQLCVESMPQVFPHLASSPGSRSRGGPAAGPRPPSRGRPANAGATKAKLGLSANHVVPPRRAGTPAGATLVDGDPPCLDQDEQALRLGDEVSRLAPFESESHRKDGVIARLRDQVSVLRHQVTQATPEVNLRLLSLERDISEKNEQIEELKEQMAALQRGSGEVLKQSLGERDLKIASLRAQLEKLKRDSSASAGLVTNLQKDLSTQEKKALALAAEVERLRQDMRRKDAQLANMTSKVSPPSPPRPPAPPHTLPCLDVL</sequence>
<dbReference type="Proteomes" id="UP000694397">
    <property type="component" value="Chromosome 2"/>
</dbReference>
<dbReference type="Pfam" id="PF00498">
    <property type="entry name" value="FHA"/>
    <property type="match status" value="1"/>
</dbReference>
<name>A0A8C9V365_SCLFO</name>
<feature type="region of interest" description="Disordered" evidence="1">
    <location>
        <begin position="147"/>
        <end position="166"/>
    </location>
</feature>
<dbReference type="GeneTree" id="ENSGT00940000154171"/>
<reference evidence="3" key="2">
    <citation type="submission" date="2025-08" db="UniProtKB">
        <authorList>
            <consortium name="Ensembl"/>
        </authorList>
    </citation>
    <scope>IDENTIFICATION</scope>
</reference>
<dbReference type="InterPro" id="IPR052642">
    <property type="entry name" value="CC-FHA_domain"/>
</dbReference>
<dbReference type="Gene3D" id="2.60.200.20">
    <property type="match status" value="1"/>
</dbReference>
<organism evidence="3 4">
    <name type="scientific">Scleropages formosus</name>
    <name type="common">Asian bonytongue</name>
    <name type="synonym">Osteoglossum formosum</name>
    <dbReference type="NCBI Taxonomy" id="113540"/>
    <lineage>
        <taxon>Eukaryota</taxon>
        <taxon>Metazoa</taxon>
        <taxon>Chordata</taxon>
        <taxon>Craniata</taxon>
        <taxon>Vertebrata</taxon>
        <taxon>Euteleostomi</taxon>
        <taxon>Actinopterygii</taxon>
        <taxon>Neopterygii</taxon>
        <taxon>Teleostei</taxon>
        <taxon>Osteoglossocephala</taxon>
        <taxon>Osteoglossomorpha</taxon>
        <taxon>Osteoglossiformes</taxon>
        <taxon>Osteoglossidae</taxon>
        <taxon>Scleropages</taxon>
    </lineage>
</organism>
<feature type="region of interest" description="Disordered" evidence="1">
    <location>
        <begin position="105"/>
        <end position="135"/>
    </location>
</feature>
<dbReference type="CDD" id="cd22700">
    <property type="entry name" value="FHA_FHAD1"/>
    <property type="match status" value="1"/>
</dbReference>
<dbReference type="InterPro" id="IPR008984">
    <property type="entry name" value="SMAD_FHA_dom_sf"/>
</dbReference>
<dbReference type="Ensembl" id="ENSSFOT00015017373.2">
    <property type="protein sequence ID" value="ENSSFOP00015017177.1"/>
    <property type="gene ID" value="ENSSFOG00015011033.2"/>
</dbReference>
<evidence type="ECO:0000259" key="2">
    <source>
        <dbReference type="PROSITE" id="PS50006"/>
    </source>
</evidence>
<dbReference type="InterPro" id="IPR000253">
    <property type="entry name" value="FHA_dom"/>
</dbReference>
<reference evidence="3" key="3">
    <citation type="submission" date="2025-09" db="UniProtKB">
        <authorList>
            <consortium name="Ensembl"/>
        </authorList>
    </citation>
    <scope>IDENTIFICATION</scope>
</reference>
<feature type="compositionally biased region" description="Pro residues" evidence="1">
    <location>
        <begin position="332"/>
        <end position="344"/>
    </location>
</feature>
<dbReference type="PROSITE" id="PS50006">
    <property type="entry name" value="FHA_DOMAIN"/>
    <property type="match status" value="1"/>
</dbReference>
<dbReference type="Gene3D" id="1.10.287.1490">
    <property type="match status" value="1"/>
</dbReference>
<feature type="domain" description="FHA" evidence="2">
    <location>
        <begin position="19"/>
        <end position="70"/>
    </location>
</feature>
<dbReference type="PANTHER" id="PTHR18853:SF7">
    <property type="entry name" value="FORKHEAD-ASSOCIATED DOMAIN-CONTAINING PROTEIN 1"/>
    <property type="match status" value="1"/>
</dbReference>
<accession>A0A8C9V365</accession>
<dbReference type="PANTHER" id="PTHR18853">
    <property type="entry name" value="FORKHEAD-ASSOCIATED DOMAIN-CONTAINING PROTEIN 1-RELATED"/>
    <property type="match status" value="1"/>
</dbReference>
<reference evidence="3 4" key="1">
    <citation type="submission" date="2019-04" db="EMBL/GenBank/DDBJ databases">
        <authorList>
            <consortium name="Wellcome Sanger Institute Data Sharing"/>
        </authorList>
    </citation>
    <scope>NUCLEOTIDE SEQUENCE [LARGE SCALE GENOMIC DNA]</scope>
</reference>
<evidence type="ECO:0000256" key="1">
    <source>
        <dbReference type="SAM" id="MobiDB-lite"/>
    </source>
</evidence>
<evidence type="ECO:0000313" key="4">
    <source>
        <dbReference type="Proteomes" id="UP000694397"/>
    </source>
</evidence>
<keyword evidence="4" id="KW-1185">Reference proteome</keyword>
<dbReference type="SUPFAM" id="SSF49879">
    <property type="entry name" value="SMAD/FHA domain"/>
    <property type="match status" value="1"/>
</dbReference>
<dbReference type="OrthoDB" id="687730at2759"/>
<evidence type="ECO:0000313" key="3">
    <source>
        <dbReference type="Ensembl" id="ENSSFOP00015017177.1"/>
    </source>
</evidence>
<protein>
    <submittedName>
        <fullName evidence="3">Forkhead-associated (FHA) phosphopeptide binding domain 1</fullName>
    </submittedName>
</protein>
<feature type="region of interest" description="Disordered" evidence="1">
    <location>
        <begin position="314"/>
        <end position="351"/>
    </location>
</feature>